<dbReference type="OrthoDB" id="2152687at2759"/>
<evidence type="ECO:0000256" key="3">
    <source>
        <dbReference type="PROSITE-ProRule" id="PRU00023"/>
    </source>
</evidence>
<gene>
    <name evidence="7" type="ORF">SmJEL517_g05739</name>
</gene>
<feature type="repeat" description="ANK" evidence="3">
    <location>
        <begin position="1644"/>
        <end position="1676"/>
    </location>
</feature>
<name>A0A507BTW5_9FUNG</name>
<dbReference type="GO" id="GO:0007165">
    <property type="term" value="P:signal transduction"/>
    <property type="evidence" value="ECO:0007669"/>
    <property type="project" value="InterPro"/>
</dbReference>
<dbReference type="InterPro" id="IPR056884">
    <property type="entry name" value="NPHP3-like_N"/>
</dbReference>
<dbReference type="InterPro" id="IPR027417">
    <property type="entry name" value="P-loop_NTPase"/>
</dbReference>
<protein>
    <recommendedName>
        <fullName evidence="9">TIR domain-containing protein</fullName>
    </recommendedName>
</protein>
<feature type="domain" description="TIR" evidence="5">
    <location>
        <begin position="483"/>
        <end position="612"/>
    </location>
</feature>
<evidence type="ECO:0000256" key="2">
    <source>
        <dbReference type="ARBA" id="ARBA00023043"/>
    </source>
</evidence>
<evidence type="ECO:0000313" key="8">
    <source>
        <dbReference type="Proteomes" id="UP000319731"/>
    </source>
</evidence>
<dbReference type="PRINTS" id="PR01415">
    <property type="entry name" value="ANKYRIN"/>
</dbReference>
<keyword evidence="4" id="KW-0472">Membrane</keyword>
<feature type="repeat" description="ANK" evidence="3">
    <location>
        <begin position="1611"/>
        <end position="1643"/>
    </location>
</feature>
<dbReference type="Pfam" id="PF12796">
    <property type="entry name" value="Ank_2"/>
    <property type="match status" value="6"/>
</dbReference>
<comment type="caution">
    <text evidence="7">The sequence shown here is derived from an EMBL/GenBank/DDBJ whole genome shotgun (WGS) entry which is preliminary data.</text>
</comment>
<feature type="repeat" description="ANK" evidence="3">
    <location>
        <begin position="1677"/>
        <end position="1709"/>
    </location>
</feature>
<dbReference type="Gene3D" id="1.25.40.20">
    <property type="entry name" value="Ankyrin repeat-containing domain"/>
    <property type="match status" value="3"/>
</dbReference>
<dbReference type="InterPro" id="IPR000157">
    <property type="entry name" value="TIR_dom"/>
</dbReference>
<dbReference type="Pfam" id="PF13676">
    <property type="entry name" value="TIR_2"/>
    <property type="match status" value="1"/>
</dbReference>
<feature type="repeat" description="ANK" evidence="3">
    <location>
        <begin position="1710"/>
        <end position="1742"/>
    </location>
</feature>
<proteinExistence type="predicted"/>
<organism evidence="7 8">
    <name type="scientific">Synchytrium microbalum</name>
    <dbReference type="NCBI Taxonomy" id="1806994"/>
    <lineage>
        <taxon>Eukaryota</taxon>
        <taxon>Fungi</taxon>
        <taxon>Fungi incertae sedis</taxon>
        <taxon>Chytridiomycota</taxon>
        <taxon>Chytridiomycota incertae sedis</taxon>
        <taxon>Chytridiomycetes</taxon>
        <taxon>Synchytriales</taxon>
        <taxon>Synchytriaceae</taxon>
        <taxon>Synchytrium</taxon>
    </lineage>
</organism>
<feature type="repeat" description="ANK" evidence="3">
    <location>
        <begin position="1339"/>
        <end position="1371"/>
    </location>
</feature>
<dbReference type="InterPro" id="IPR035897">
    <property type="entry name" value="Toll_tir_struct_dom_sf"/>
</dbReference>
<dbReference type="SUPFAM" id="SSF48403">
    <property type="entry name" value="Ankyrin repeat"/>
    <property type="match status" value="2"/>
</dbReference>
<dbReference type="InterPro" id="IPR036770">
    <property type="entry name" value="Ankyrin_rpt-contain_sf"/>
</dbReference>
<feature type="repeat" description="ANK" evidence="3">
    <location>
        <begin position="1445"/>
        <end position="1477"/>
    </location>
</feature>
<feature type="repeat" description="ANK" evidence="3">
    <location>
        <begin position="1511"/>
        <end position="1543"/>
    </location>
</feature>
<dbReference type="PROSITE" id="PS50104">
    <property type="entry name" value="TIR"/>
    <property type="match status" value="1"/>
</dbReference>
<dbReference type="SMART" id="SM00255">
    <property type="entry name" value="TIR"/>
    <property type="match status" value="1"/>
</dbReference>
<keyword evidence="8" id="KW-1185">Reference proteome</keyword>
<evidence type="ECO:0000313" key="7">
    <source>
        <dbReference type="EMBL" id="TPX30758.1"/>
    </source>
</evidence>
<dbReference type="InterPro" id="IPR002110">
    <property type="entry name" value="Ankyrin_rpt"/>
</dbReference>
<dbReference type="Gene3D" id="3.40.50.300">
    <property type="entry name" value="P-loop containing nucleotide triphosphate hydrolases"/>
    <property type="match status" value="1"/>
</dbReference>
<keyword evidence="4" id="KW-0812">Transmembrane</keyword>
<dbReference type="PANTHER" id="PTHR24161:SF124">
    <property type="entry name" value="TRANSIENT RECEPTOR POTENTIAL CHANNEL PYREXIA"/>
    <property type="match status" value="1"/>
</dbReference>
<dbReference type="InterPro" id="IPR007111">
    <property type="entry name" value="NACHT_NTPase"/>
</dbReference>
<feature type="repeat" description="ANK" evidence="3">
    <location>
        <begin position="1478"/>
        <end position="1510"/>
    </location>
</feature>
<evidence type="ECO:0000256" key="4">
    <source>
        <dbReference type="SAM" id="Phobius"/>
    </source>
</evidence>
<accession>A0A507BTW5</accession>
<feature type="repeat" description="ANK" evidence="3">
    <location>
        <begin position="1372"/>
        <end position="1404"/>
    </location>
</feature>
<keyword evidence="4" id="KW-1133">Transmembrane helix</keyword>
<feature type="domain" description="NACHT" evidence="6">
    <location>
        <begin position="690"/>
        <end position="847"/>
    </location>
</feature>
<dbReference type="SUPFAM" id="SSF52540">
    <property type="entry name" value="P-loop containing nucleoside triphosphate hydrolases"/>
    <property type="match status" value="1"/>
</dbReference>
<dbReference type="PROSITE" id="PS50837">
    <property type="entry name" value="NACHT"/>
    <property type="match status" value="1"/>
</dbReference>
<feature type="repeat" description="ANK" evidence="3">
    <location>
        <begin position="1306"/>
        <end position="1338"/>
    </location>
</feature>
<dbReference type="PROSITE" id="PS50088">
    <property type="entry name" value="ANK_REPEAT"/>
    <property type="match status" value="10"/>
</dbReference>
<dbReference type="EMBL" id="QEAO01000057">
    <property type="protein sequence ID" value="TPX30758.1"/>
    <property type="molecule type" value="Genomic_DNA"/>
</dbReference>
<reference evidence="7 8" key="1">
    <citation type="journal article" date="2019" name="Sci. Rep.">
        <title>Comparative genomics of chytrid fungi reveal insights into the obligate biotrophic and pathogenic lifestyle of Synchytrium endobioticum.</title>
        <authorList>
            <person name="van de Vossenberg B.T.L.H."/>
            <person name="Warris S."/>
            <person name="Nguyen H.D.T."/>
            <person name="van Gent-Pelzer M.P.E."/>
            <person name="Joly D.L."/>
            <person name="van de Geest H.C."/>
            <person name="Bonants P.J.M."/>
            <person name="Smith D.S."/>
            <person name="Levesque C.A."/>
            <person name="van der Lee T.A.J."/>
        </authorList>
    </citation>
    <scope>NUCLEOTIDE SEQUENCE [LARGE SCALE GENOMIC DNA]</scope>
    <source>
        <strain evidence="7 8">JEL517</strain>
    </source>
</reference>
<dbReference type="GeneID" id="42006962"/>
<sequence length="1770" mass="194439">MSLKSIGDKLPIPILLVIIVCTLLFLISFDLESSPTGIQVAQLTELTIITTDNTVASASQTMLKPPITCQSSKTKQSFTLANVPRQITLNGTTNIFTITISSPNQTAEIIDMVDFPLFVLRLVSPVSLLTLPSLGDTLADVSIAGRVKFVGWNISSYLYQPIWEATFHGAVLAPAEYGLFVQWAAPATISNSGVQEQRLPSCGLDSLSSAITQGKWNRNQWMPASCRLERYSPTQACQELNARNMSKIGIVGDSLSRHFFNSLVQFMTGKSQSDEDTFDALIAGATDPEIQEKCRGEDTMGQACRSCRAVRRPVPHDDLPKRIPTDVQVVNWDDTLKSRKLTPIGIVFLFCQQDTGMIQQIVQRLKTSKLLDANLAVEDRDKVYVQLGSADIVLPCLSPSFEDDFHSMQLLDFCSDRHKNLVPIRLSNKPLARTALNVAGLLYEDFSKSDVLDSDKAFNALAKQIVMVYNLASSREDSPDSDRKYDIMISYCWAQQPYMYKLLELLRGLGYTVWVDVEKMVGNVFERMQGAVQKSKVIVSCLSQAYAKSVNCQRELCYSVDLKKPIIPIRLEADYLPIVDLIVAGLPAAIPEKTLAGVEYDDIFIHDLQALIERQLHPSGNALNLKRQSEPVMKRIQQMNESMIEVKSVLHPNETYKQTIGALQLHRLPNTRDSVIREIRQWMLDDAGEQCYWLNGVAGSGKSIVAAAIVKELEDARIPVVPFFCKFDQAGQDEVRSLIRTMAFGLARALPEYCLLLHQLFATSKTFGDGYTAETLFEQLILNPLNDIHQPTDRMVILIDALDEVGQTEEGGSNGSLDRQSLLGLFANPTRMARLPSWVKFIITSRPEDDIAQSLTRSFATKRIDLDAKYNQDDIRFYITTRMDRSRPLLPSAEWEDVINMLVIKSTGLFLWATIVCEILRRCSTELYLQRLLTDIDSGNAIRGETAMDDMFARVLHLAIADEDKEWIEDWLASYKAVVGVIICLKSSLSVHAVASLVYKNPEEVRRIIARMPSVFESCIQDDGTRMVETIRIIHKSVADYLTDKNRCRDLRFYIDTREAEGVLSSHCLQILTRELKFSATTSLPDKVAALMGKVIGSTSYLDYICKFWMDHLSSENVASSTPNSHTVNRFLNAHGTAALLATLESRKSHACRILLSARSPQSAKLLVKEAEDSHYFPVPFLCQAVRSNDADTCEVLLSLGVSDINSTSASDYGWTPLAAACAYHRPKVVAVLLKHNPDYQIKDFMNKNALERAGGECWNMLNDWKVEKEFKMDLGPVLLAAQAGDITTLKAVGIQAVSEAVDIGSGRTALHVAADNSQIDVVNWLLDSGALTDTKDQLGCTSLYLAARKGLVEIVKALKDHGADLDQANNLNQTPLFAAAFKGHIKAVEYLISMNADVNIVAADGRDALFVAAQNGHFNVLQALSSGSDTQIDKTAIGPPSGLAGQTPLWAAASNGYLENVKYLVDEGADVNAQQASGQSVLFAAVNNGSLDIISYLVEKGSLINVGNDEGVTPLLRAAANGRLDIVKYLSSKGGDVHKADNYPNNAMFAAAGVTGYLPLVQYLVNQGVAINVVNHDHKTPVWEACYYGRLDVVKCLIEAGGDSAIPTSDGITPLVCAALNGHLPVVQYLAKLGMDIETPSDSGISALIFAAAKGYIETVKYLVENGAAMNRKTLDGRCALFVSSNNGHMRVISYLVQKGCDLNIAANDGRTPLFVAAQSGRLEVVKLLIQKGADVNTEANGTTLLDIATLQGHTEVASYLRAITASEV</sequence>
<evidence type="ECO:0008006" key="9">
    <source>
        <dbReference type="Google" id="ProtNLM"/>
    </source>
</evidence>
<dbReference type="Pfam" id="PF24883">
    <property type="entry name" value="NPHP3_N"/>
    <property type="match status" value="1"/>
</dbReference>
<evidence type="ECO:0000259" key="6">
    <source>
        <dbReference type="PROSITE" id="PS50837"/>
    </source>
</evidence>
<evidence type="ECO:0000259" key="5">
    <source>
        <dbReference type="PROSITE" id="PS50104"/>
    </source>
</evidence>
<keyword evidence="1" id="KW-0677">Repeat</keyword>
<feature type="transmembrane region" description="Helical" evidence="4">
    <location>
        <begin position="12"/>
        <end position="29"/>
    </location>
</feature>
<dbReference type="PANTHER" id="PTHR24161">
    <property type="entry name" value="ANK_REP_REGION DOMAIN-CONTAINING PROTEIN-RELATED"/>
    <property type="match status" value="1"/>
</dbReference>
<dbReference type="SUPFAM" id="SSF52200">
    <property type="entry name" value="Toll/Interleukin receptor TIR domain"/>
    <property type="match status" value="1"/>
</dbReference>
<dbReference type="RefSeq" id="XP_031022346.1">
    <property type="nucleotide sequence ID" value="XM_031171665.1"/>
</dbReference>
<dbReference type="PROSITE" id="PS50297">
    <property type="entry name" value="ANK_REP_REGION"/>
    <property type="match status" value="10"/>
</dbReference>
<dbReference type="SMART" id="SM00248">
    <property type="entry name" value="ANK"/>
    <property type="match status" value="16"/>
</dbReference>
<dbReference type="STRING" id="1806994.A0A507BTW5"/>
<keyword evidence="2 3" id="KW-0040">ANK repeat</keyword>
<dbReference type="Proteomes" id="UP000319731">
    <property type="component" value="Unassembled WGS sequence"/>
</dbReference>
<dbReference type="Gene3D" id="3.40.50.10140">
    <property type="entry name" value="Toll/interleukin-1 receptor homology (TIR) domain"/>
    <property type="match status" value="1"/>
</dbReference>
<evidence type="ECO:0000256" key="1">
    <source>
        <dbReference type="ARBA" id="ARBA00022737"/>
    </source>
</evidence>